<organism evidence="1">
    <name type="scientific">marine sediment metagenome</name>
    <dbReference type="NCBI Taxonomy" id="412755"/>
    <lineage>
        <taxon>unclassified sequences</taxon>
        <taxon>metagenomes</taxon>
        <taxon>ecological metagenomes</taxon>
    </lineage>
</organism>
<name>A0A0F9U9K0_9ZZZZ</name>
<sequence>MDFFYILDKFKRHYLSLILYCLLDRIPIIVIGDNKDEIDSFLIELSELVHFRKEYVFNTDFISKEEYESLLSNEDIDYNYQRANFRCPCQVGLKALKTFQNIDSWLIGIDCSNQKNSLIKLRKLISEKNKAILYISFFYEKFSIDLDRLDLKLVDLTLEDNIFKKISQDTEKSIVKMRRVLNDKITPNQLDTELVKTLLNFKIEKSELQKNIFKREIQNFFSGSKRAFFILSRLNLLNGIEINTKIGSKTLLETIDYEDAPIERILSFIYKEWGEDFSNVFEDSRKSFLGDKIVSLWG</sequence>
<accession>A0A0F9U9K0</accession>
<comment type="caution">
    <text evidence="1">The sequence shown here is derived from an EMBL/GenBank/DDBJ whole genome shotgun (WGS) entry which is preliminary data.</text>
</comment>
<evidence type="ECO:0000313" key="1">
    <source>
        <dbReference type="EMBL" id="KKN57946.1"/>
    </source>
</evidence>
<gene>
    <name evidence="1" type="ORF">LCGC14_0557290</name>
</gene>
<protein>
    <submittedName>
        <fullName evidence="1">Uncharacterized protein</fullName>
    </submittedName>
</protein>
<dbReference type="AlphaFoldDB" id="A0A0F9U9K0"/>
<dbReference type="EMBL" id="LAZR01000782">
    <property type="protein sequence ID" value="KKN57946.1"/>
    <property type="molecule type" value="Genomic_DNA"/>
</dbReference>
<proteinExistence type="predicted"/>
<reference evidence="1" key="1">
    <citation type="journal article" date="2015" name="Nature">
        <title>Complex archaea that bridge the gap between prokaryotes and eukaryotes.</title>
        <authorList>
            <person name="Spang A."/>
            <person name="Saw J.H."/>
            <person name="Jorgensen S.L."/>
            <person name="Zaremba-Niedzwiedzka K."/>
            <person name="Martijn J."/>
            <person name="Lind A.E."/>
            <person name="van Eijk R."/>
            <person name="Schleper C."/>
            <person name="Guy L."/>
            <person name="Ettema T.J."/>
        </authorList>
    </citation>
    <scope>NUCLEOTIDE SEQUENCE</scope>
</reference>